<evidence type="ECO:0000313" key="2">
    <source>
        <dbReference type="EMBL" id="QID79393.1"/>
    </source>
</evidence>
<dbReference type="EMBL" id="CP048988">
    <property type="protein sequence ID" value="QID79393.1"/>
    <property type="molecule type" value="Genomic_DNA"/>
</dbReference>
<organism evidence="2 3">
    <name type="scientific">Saccharomyces pastorianus</name>
    <name type="common">Lager yeast</name>
    <name type="synonym">Saccharomyces cerevisiae x Saccharomyces eubayanus</name>
    <dbReference type="NCBI Taxonomy" id="27292"/>
    <lineage>
        <taxon>Eukaryota</taxon>
        <taxon>Fungi</taxon>
        <taxon>Dikarya</taxon>
        <taxon>Ascomycota</taxon>
        <taxon>Saccharomycotina</taxon>
        <taxon>Saccharomycetes</taxon>
        <taxon>Saccharomycetales</taxon>
        <taxon>Saccharomycetaceae</taxon>
        <taxon>Saccharomyces</taxon>
    </lineage>
</organism>
<keyword evidence="3" id="KW-1185">Reference proteome</keyword>
<feature type="region of interest" description="Disordered" evidence="1">
    <location>
        <begin position="1"/>
        <end position="66"/>
    </location>
</feature>
<dbReference type="AlphaFoldDB" id="A0A6C1DS37"/>
<protein>
    <submittedName>
        <fullName evidence="2">Sporulation protein</fullName>
    </submittedName>
</protein>
<proteinExistence type="predicted"/>
<dbReference type="Proteomes" id="UP000501346">
    <property type="component" value="Chromosome ScVII"/>
</dbReference>
<evidence type="ECO:0000313" key="3">
    <source>
        <dbReference type="Proteomes" id="UP000501346"/>
    </source>
</evidence>
<evidence type="ECO:0000256" key="1">
    <source>
        <dbReference type="SAM" id="MobiDB-lite"/>
    </source>
</evidence>
<dbReference type="OrthoDB" id="4041833at2759"/>
<name>A0A6C1DS37_SACPS</name>
<gene>
    <name evidence="2" type="primary">SPO74_1</name>
    <name evidence="2" type="ORF">GRS66_001655</name>
</gene>
<accession>A0A6C1DS37</accession>
<sequence>MLGAGTLLNGLEKENFPNNIHSDLPAYPNMDSQEDGNTSEESKRNSPVKHKSPKDEEKSSKMGTASNIFHENKDIHERSEHTDDFNNGLKLAPDSSPSLKECQFKNWESFWCNTEGYKTKHMQPFHFTSGLEEIKEPVMELNISTSPYKGQRPNSAPTEYSAATTAFTKTQLEVSFLKTNLLTYIKKEIDICLSSVPFFDDAVQMQKKFLEYRDIDLDEEYELKILGELLNDLNFFHMQENSLLNRELAVRRFSNQPESQNLPSIRDFRNPLLPMNNRPSPPLGLKRNGKSFEETYDFTSNTSNFWGEKAELQNSITGGTSYFFHSNNIHQTKPFMSFENQNELLFQRKNSDYKQHFNSGRNIHNGVESKSYRGVGLNDSYQKGYAAMTKSFGNIDLNRMPRRSNEEMYSWSRN</sequence>
<reference evidence="2 3" key="1">
    <citation type="journal article" date="2019" name="BMC Genomics">
        <title>Chromosome level assembly and comparative genome analysis confirm lager-brewing yeasts originated from a single hybridization.</title>
        <authorList>
            <person name="Salazar A.N."/>
            <person name="Gorter de Vries A.R."/>
            <person name="van den Broek M."/>
            <person name="Brouwers N."/>
            <person name="de la Torre Cortes P."/>
            <person name="Kuijpers N.G.A."/>
            <person name="Daran J.G."/>
            <person name="Abeel T."/>
        </authorList>
    </citation>
    <scope>NUCLEOTIDE SEQUENCE [LARGE SCALE GENOMIC DNA]</scope>
    <source>
        <strain evidence="2 3">CBS 1483</strain>
    </source>
</reference>